<dbReference type="Gene3D" id="1.20.58.2190">
    <property type="match status" value="1"/>
</dbReference>
<evidence type="ECO:0000313" key="3">
    <source>
        <dbReference type="EMBL" id="KAK9924436.1"/>
    </source>
</evidence>
<dbReference type="InterPro" id="IPR029071">
    <property type="entry name" value="Ubiquitin-like_domsf"/>
</dbReference>
<organism evidence="3 4">
    <name type="scientific">Rubus argutus</name>
    <name type="common">Southern blackberry</name>
    <dbReference type="NCBI Taxonomy" id="59490"/>
    <lineage>
        <taxon>Eukaryota</taxon>
        <taxon>Viridiplantae</taxon>
        <taxon>Streptophyta</taxon>
        <taxon>Embryophyta</taxon>
        <taxon>Tracheophyta</taxon>
        <taxon>Spermatophyta</taxon>
        <taxon>Magnoliopsida</taxon>
        <taxon>eudicotyledons</taxon>
        <taxon>Gunneridae</taxon>
        <taxon>Pentapetalae</taxon>
        <taxon>rosids</taxon>
        <taxon>fabids</taxon>
        <taxon>Rosales</taxon>
        <taxon>Rosaceae</taxon>
        <taxon>Rosoideae</taxon>
        <taxon>Rosoideae incertae sedis</taxon>
        <taxon>Rubus</taxon>
    </lineage>
</organism>
<dbReference type="Gene3D" id="3.10.20.90">
    <property type="entry name" value="Phosphatidylinositol 3-kinase Catalytic Subunit, Chain A, domain 1"/>
    <property type="match status" value="1"/>
</dbReference>
<evidence type="ECO:0000259" key="2">
    <source>
        <dbReference type="PROSITE" id="PS51397"/>
    </source>
</evidence>
<dbReference type="SUPFAM" id="SSF143503">
    <property type="entry name" value="PUG domain-like"/>
    <property type="match status" value="1"/>
</dbReference>
<dbReference type="EMBL" id="JBEDUW010000006">
    <property type="protein sequence ID" value="KAK9924436.1"/>
    <property type="molecule type" value="Genomic_DNA"/>
</dbReference>
<keyword evidence="4" id="KW-1185">Reference proteome</keyword>
<dbReference type="InterPro" id="IPR036339">
    <property type="entry name" value="PUB-like_dom_sf"/>
</dbReference>
<comment type="caution">
    <text evidence="3">The sequence shown here is derived from an EMBL/GenBank/DDBJ whole genome shotgun (WGS) entry which is preliminary data.</text>
</comment>
<dbReference type="AlphaFoldDB" id="A0AAW1WI60"/>
<dbReference type="PANTHER" id="PTHR47796">
    <property type="entry name" value="ZINC METALLOPROTEINASE-LIKE PROTEIN"/>
    <property type="match status" value="1"/>
</dbReference>
<sequence>MQDQQSVPNVEVIWRGKKFIVEIDSGATLKDLGHELQRLTNVKADTMKLIVPQLPNKTSRLLSPFSDEHERLSLRETSILEGKSIRMMGAFENEVDEVLLNAKANLRIAGFDEEEKRLRQRMSDRPHTSLKLPQGPYIFSDFRTLQLPGIELNPPASEALKIMHMLAADPGIVSIMNKHHWHVGIMTEMAPVGYVGISPKCILGFNKNQGEEISLRLRTDDLKGFRKYASIKKTLLHELAHMIYSEHDTNFYALDKQLNQEAESLDWTRSRGHTLSGARYAEHYEENSYVGERSNSSYKLGGNMPDQLASARASSAAAAYHRQATASDDGVSKVHEQSRLDGCGFHVHEEDENKKISGKLDLEIESSYSFQRKTDLEPDPDDRLGNENKFEPSPDSQGTDESYSKSTGSRNNVEPDPDNLKARLKCDMVAEPEPLHPQEMEILESRIQPRNSVGEPDPDDYDAKQDGLGCNSNGNVIRPDQDDSLVTETTKYEANLRKAYEEPDPDASMSNGIVRPVPDSHDNLVLPHDISSMQIDEPDPDDQEIQIIQDPVTVACKRMQKNIEMLQAEVNPTQATIVLQTLFKIIRNVLEHPGELKYRRLRKANPMIQKNVVNYKAAMEFLSLIGFNENVVNEIGQPETYLVLKRDDPGLLWLAKSSLETCISI</sequence>
<dbReference type="SMART" id="SM00580">
    <property type="entry name" value="PUG"/>
    <property type="match status" value="1"/>
</dbReference>
<feature type="compositionally biased region" description="Basic and acidic residues" evidence="1">
    <location>
        <begin position="372"/>
        <end position="392"/>
    </location>
</feature>
<evidence type="ECO:0000313" key="4">
    <source>
        <dbReference type="Proteomes" id="UP001457282"/>
    </source>
</evidence>
<feature type="domain" description="WLM" evidence="2">
    <location>
        <begin position="135"/>
        <end position="324"/>
    </location>
</feature>
<reference evidence="3 4" key="1">
    <citation type="journal article" date="2023" name="G3 (Bethesda)">
        <title>A chromosome-length genome assembly and annotation of blackberry (Rubus argutus, cv. 'Hillquist').</title>
        <authorList>
            <person name="Bruna T."/>
            <person name="Aryal R."/>
            <person name="Dudchenko O."/>
            <person name="Sargent D.J."/>
            <person name="Mead D."/>
            <person name="Buti M."/>
            <person name="Cavallini A."/>
            <person name="Hytonen T."/>
            <person name="Andres J."/>
            <person name="Pham M."/>
            <person name="Weisz D."/>
            <person name="Mascagni F."/>
            <person name="Usai G."/>
            <person name="Natali L."/>
            <person name="Bassil N."/>
            <person name="Fernandez G.E."/>
            <person name="Lomsadze A."/>
            <person name="Armour M."/>
            <person name="Olukolu B."/>
            <person name="Poorten T."/>
            <person name="Britton C."/>
            <person name="Davik J."/>
            <person name="Ashrafi H."/>
            <person name="Aiden E.L."/>
            <person name="Borodovsky M."/>
            <person name="Worthington M."/>
        </authorList>
    </citation>
    <scope>NUCLEOTIDE SEQUENCE [LARGE SCALE GENOMIC DNA]</scope>
    <source>
        <strain evidence="3">PI 553951</strain>
    </source>
</reference>
<feature type="region of interest" description="Disordered" evidence="1">
    <location>
        <begin position="370"/>
        <end position="419"/>
    </location>
</feature>
<dbReference type="InterPro" id="IPR018997">
    <property type="entry name" value="PUB_domain"/>
</dbReference>
<proteinExistence type="predicted"/>
<dbReference type="SUPFAM" id="SSF54236">
    <property type="entry name" value="Ubiquitin-like"/>
    <property type="match status" value="1"/>
</dbReference>
<dbReference type="Pfam" id="PF09409">
    <property type="entry name" value="PUB"/>
    <property type="match status" value="1"/>
</dbReference>
<name>A0AAW1WI60_RUBAR</name>
<dbReference type="InterPro" id="IPR013536">
    <property type="entry name" value="WLM_dom"/>
</dbReference>
<dbReference type="Pfam" id="PF08325">
    <property type="entry name" value="WLM"/>
    <property type="match status" value="1"/>
</dbReference>
<gene>
    <name evidence="3" type="ORF">M0R45_032803</name>
</gene>
<feature type="compositionally biased region" description="Polar residues" evidence="1">
    <location>
        <begin position="394"/>
        <end position="412"/>
    </location>
</feature>
<dbReference type="PROSITE" id="PS51397">
    <property type="entry name" value="WLM"/>
    <property type="match status" value="1"/>
</dbReference>
<evidence type="ECO:0000256" key="1">
    <source>
        <dbReference type="SAM" id="MobiDB-lite"/>
    </source>
</evidence>
<dbReference type="Proteomes" id="UP001457282">
    <property type="component" value="Unassembled WGS sequence"/>
</dbReference>
<protein>
    <recommendedName>
        <fullName evidence="2">WLM domain-containing protein</fullName>
    </recommendedName>
</protein>
<dbReference type="CDD" id="cd10463">
    <property type="entry name" value="PUB_WLM"/>
    <property type="match status" value="1"/>
</dbReference>
<accession>A0AAW1WI60</accession>
<dbReference type="PANTHER" id="PTHR47796:SF1">
    <property type="entry name" value="OS08G0500800 PROTEIN"/>
    <property type="match status" value="1"/>
</dbReference>